<comment type="caution">
    <text evidence="1">The sequence shown here is derived from an EMBL/GenBank/DDBJ whole genome shotgun (WGS) entry which is preliminary data.</text>
</comment>
<reference evidence="1 2" key="1">
    <citation type="submission" date="2021-06" db="EMBL/GenBank/DDBJ databases">
        <title>Caerostris extrusa draft genome.</title>
        <authorList>
            <person name="Kono N."/>
            <person name="Arakawa K."/>
        </authorList>
    </citation>
    <scope>NUCLEOTIDE SEQUENCE [LARGE SCALE GENOMIC DNA]</scope>
</reference>
<dbReference type="Proteomes" id="UP001054945">
    <property type="component" value="Unassembled WGS sequence"/>
</dbReference>
<evidence type="ECO:0000313" key="1">
    <source>
        <dbReference type="EMBL" id="GIX73931.1"/>
    </source>
</evidence>
<sequence>MEIDFLQLPLSIPFNLRRSLFSPLPHPHPLGFLQPHSTPGNLFFPIELLNVSFVLSSFFTPVGTDCAGMGFNIFRRVGRLKRFSMASEVLAQSSITACTRIEKSPQ</sequence>
<gene>
    <name evidence="1" type="ORF">CEXT_522561</name>
</gene>
<keyword evidence="2" id="KW-1185">Reference proteome</keyword>
<name>A0AAV4MR78_CAEEX</name>
<proteinExistence type="predicted"/>
<accession>A0AAV4MR78</accession>
<evidence type="ECO:0000313" key="2">
    <source>
        <dbReference type="Proteomes" id="UP001054945"/>
    </source>
</evidence>
<organism evidence="1 2">
    <name type="scientific">Caerostris extrusa</name>
    <name type="common">Bark spider</name>
    <name type="synonym">Caerostris bankana</name>
    <dbReference type="NCBI Taxonomy" id="172846"/>
    <lineage>
        <taxon>Eukaryota</taxon>
        <taxon>Metazoa</taxon>
        <taxon>Ecdysozoa</taxon>
        <taxon>Arthropoda</taxon>
        <taxon>Chelicerata</taxon>
        <taxon>Arachnida</taxon>
        <taxon>Araneae</taxon>
        <taxon>Araneomorphae</taxon>
        <taxon>Entelegynae</taxon>
        <taxon>Araneoidea</taxon>
        <taxon>Araneidae</taxon>
        <taxon>Caerostris</taxon>
    </lineage>
</organism>
<dbReference type="EMBL" id="BPLR01002458">
    <property type="protein sequence ID" value="GIX73931.1"/>
    <property type="molecule type" value="Genomic_DNA"/>
</dbReference>
<protein>
    <submittedName>
        <fullName evidence="1">Uncharacterized protein</fullName>
    </submittedName>
</protein>
<dbReference type="AlphaFoldDB" id="A0AAV4MR78"/>